<accession>A0A0E9XAU2</accession>
<dbReference type="AlphaFoldDB" id="A0A0E9XAU2"/>
<dbReference type="EMBL" id="GBXM01009622">
    <property type="protein sequence ID" value="JAH98955.1"/>
    <property type="molecule type" value="Transcribed_RNA"/>
</dbReference>
<proteinExistence type="predicted"/>
<sequence length="60" mass="6927">MNIVLCDDFCSYHRKAINLSPDSAAVLEITLKLNQWSVQMQSKTYPYRTAFQVTSVFLCH</sequence>
<reference evidence="1" key="1">
    <citation type="submission" date="2014-11" db="EMBL/GenBank/DDBJ databases">
        <authorList>
            <person name="Amaro Gonzalez C."/>
        </authorList>
    </citation>
    <scope>NUCLEOTIDE SEQUENCE</scope>
</reference>
<protein>
    <submittedName>
        <fullName evidence="1">Uncharacterized protein</fullName>
    </submittedName>
</protein>
<name>A0A0E9XAU2_ANGAN</name>
<organism evidence="1">
    <name type="scientific">Anguilla anguilla</name>
    <name type="common">European freshwater eel</name>
    <name type="synonym">Muraena anguilla</name>
    <dbReference type="NCBI Taxonomy" id="7936"/>
    <lineage>
        <taxon>Eukaryota</taxon>
        <taxon>Metazoa</taxon>
        <taxon>Chordata</taxon>
        <taxon>Craniata</taxon>
        <taxon>Vertebrata</taxon>
        <taxon>Euteleostomi</taxon>
        <taxon>Actinopterygii</taxon>
        <taxon>Neopterygii</taxon>
        <taxon>Teleostei</taxon>
        <taxon>Anguilliformes</taxon>
        <taxon>Anguillidae</taxon>
        <taxon>Anguilla</taxon>
    </lineage>
</organism>
<evidence type="ECO:0000313" key="1">
    <source>
        <dbReference type="EMBL" id="JAH98955.1"/>
    </source>
</evidence>
<reference evidence="1" key="2">
    <citation type="journal article" date="2015" name="Fish Shellfish Immunol.">
        <title>Early steps in the European eel (Anguilla anguilla)-Vibrio vulnificus interaction in the gills: Role of the RtxA13 toxin.</title>
        <authorList>
            <person name="Callol A."/>
            <person name="Pajuelo D."/>
            <person name="Ebbesson L."/>
            <person name="Teles M."/>
            <person name="MacKenzie S."/>
            <person name="Amaro C."/>
        </authorList>
    </citation>
    <scope>NUCLEOTIDE SEQUENCE</scope>
</reference>